<dbReference type="RefSeq" id="XP_013319277.1">
    <property type="nucleotide sequence ID" value="XM_013463823.1"/>
</dbReference>
<keyword evidence="4" id="KW-1185">Reference proteome</keyword>
<dbReference type="HOGENOM" id="CLU_897136_0_0_1"/>
<dbReference type="Proteomes" id="UP000054342">
    <property type="component" value="Unassembled WGS sequence"/>
</dbReference>
<feature type="transmembrane region" description="Helical" evidence="2">
    <location>
        <begin position="92"/>
        <end position="116"/>
    </location>
</feature>
<keyword evidence="2" id="KW-0472">Membrane</keyword>
<feature type="region of interest" description="Disordered" evidence="1">
    <location>
        <begin position="1"/>
        <end position="53"/>
    </location>
</feature>
<evidence type="ECO:0000313" key="4">
    <source>
        <dbReference type="Proteomes" id="UP000054342"/>
    </source>
</evidence>
<keyword evidence="2" id="KW-1133">Transmembrane helix</keyword>
<feature type="compositionally biased region" description="Polar residues" evidence="1">
    <location>
        <begin position="1"/>
        <end position="11"/>
    </location>
</feature>
<keyword evidence="2" id="KW-0812">Transmembrane</keyword>
<proteinExistence type="predicted"/>
<reference evidence="3 4" key="1">
    <citation type="submission" date="2015-01" db="EMBL/GenBank/DDBJ databases">
        <title>The Genome Sequence of Exophiala xenobiotica CBS118157.</title>
        <authorList>
            <consortium name="The Broad Institute Genomics Platform"/>
            <person name="Cuomo C."/>
            <person name="de Hoog S."/>
            <person name="Gorbushina A."/>
            <person name="Stielow B."/>
            <person name="Teixiera M."/>
            <person name="Abouelleil A."/>
            <person name="Chapman S.B."/>
            <person name="Priest M."/>
            <person name="Young S.K."/>
            <person name="Wortman J."/>
            <person name="Nusbaum C."/>
            <person name="Birren B."/>
        </authorList>
    </citation>
    <scope>NUCLEOTIDE SEQUENCE [LARGE SCALE GENOMIC DNA]</scope>
    <source>
        <strain evidence="3 4">CBS 118157</strain>
    </source>
</reference>
<evidence type="ECO:0008006" key="5">
    <source>
        <dbReference type="Google" id="ProtNLM"/>
    </source>
</evidence>
<sequence>MAETNSSSGTSDKYPAASNAQHSYPEVATQMNQPPLNTYETPKSAYPQSTFSQQPQYQYQYPNQNGYVPPEAVSAPGPSGKRNPWGLSPLTFGLLVATITAIVVGAAVGGGVGGALSGKDSDSGADSSVPTATVTVTAGDSAATATATGTGTSTALPSPSSLQNYVVDEPYFVESLKLPDCTIDSETITSKDYSNLFNLYCGIDMANSRPDDDNPDLVVADFVGLFAYTVTDCLYACSNAIMFSTTWGHDTTQTCKGITWQASMSSSNTSDSANCWLKNGTSTQQSNQCNTCVSAKLVG</sequence>
<organism evidence="3 4">
    <name type="scientific">Exophiala xenobiotica</name>
    <dbReference type="NCBI Taxonomy" id="348802"/>
    <lineage>
        <taxon>Eukaryota</taxon>
        <taxon>Fungi</taxon>
        <taxon>Dikarya</taxon>
        <taxon>Ascomycota</taxon>
        <taxon>Pezizomycotina</taxon>
        <taxon>Eurotiomycetes</taxon>
        <taxon>Chaetothyriomycetidae</taxon>
        <taxon>Chaetothyriales</taxon>
        <taxon>Herpotrichiellaceae</taxon>
        <taxon>Exophiala</taxon>
    </lineage>
</organism>
<name>A0A0D2ESJ1_9EURO</name>
<gene>
    <name evidence="3" type="ORF">PV05_03192</name>
</gene>
<dbReference type="EMBL" id="KN847318">
    <property type="protein sequence ID" value="KIW58693.1"/>
    <property type="molecule type" value="Genomic_DNA"/>
</dbReference>
<accession>A0A0D2ESJ1</accession>
<dbReference type="OrthoDB" id="5358884at2759"/>
<dbReference type="GeneID" id="25325100"/>
<dbReference type="STRING" id="348802.A0A0D2ESJ1"/>
<evidence type="ECO:0000256" key="2">
    <source>
        <dbReference type="SAM" id="Phobius"/>
    </source>
</evidence>
<feature type="compositionally biased region" description="Polar residues" evidence="1">
    <location>
        <begin position="29"/>
        <end position="41"/>
    </location>
</feature>
<dbReference type="AlphaFoldDB" id="A0A0D2ESJ1"/>
<evidence type="ECO:0000256" key="1">
    <source>
        <dbReference type="SAM" id="MobiDB-lite"/>
    </source>
</evidence>
<protein>
    <recommendedName>
        <fullName evidence="5">Apple domain-containing protein</fullName>
    </recommendedName>
</protein>
<evidence type="ECO:0000313" key="3">
    <source>
        <dbReference type="EMBL" id="KIW58693.1"/>
    </source>
</evidence>